<dbReference type="RefSeq" id="WP_009049059.1">
    <property type="nucleotide sequence ID" value="NZ_CP027749.1"/>
</dbReference>
<accession>A0AAD0ZI48</accession>
<gene>
    <name evidence="1" type="ORF">C4K07_3148</name>
</gene>
<dbReference type="SUPFAM" id="SSF55298">
    <property type="entry name" value="YjgF-like"/>
    <property type="match status" value="1"/>
</dbReference>
<dbReference type="Gene3D" id="3.30.1330.40">
    <property type="entry name" value="RutC-like"/>
    <property type="match status" value="1"/>
</dbReference>
<dbReference type="EMBL" id="CP027750">
    <property type="protein sequence ID" value="AZE29933.1"/>
    <property type="molecule type" value="Genomic_DNA"/>
</dbReference>
<dbReference type="GO" id="GO:0019239">
    <property type="term" value="F:deaminase activity"/>
    <property type="evidence" value="ECO:0007669"/>
    <property type="project" value="TreeGrafter"/>
</dbReference>
<dbReference type="GO" id="GO:0005829">
    <property type="term" value="C:cytosol"/>
    <property type="evidence" value="ECO:0007669"/>
    <property type="project" value="TreeGrafter"/>
</dbReference>
<dbReference type="PANTHER" id="PTHR11803">
    <property type="entry name" value="2-IMINOBUTANOATE/2-IMINOPROPANOATE DEAMINASE RIDA"/>
    <property type="match status" value="1"/>
</dbReference>
<proteinExistence type="predicted"/>
<dbReference type="InterPro" id="IPR035959">
    <property type="entry name" value="RutC-like_sf"/>
</dbReference>
<dbReference type="AlphaFoldDB" id="A0AAD0ZI48"/>
<dbReference type="CDD" id="cd02198">
    <property type="entry name" value="YjgH_like"/>
    <property type="match status" value="1"/>
</dbReference>
<dbReference type="PANTHER" id="PTHR11803:SF44">
    <property type="entry name" value="RUTC FAMILY PROTEIN YJGH"/>
    <property type="match status" value="1"/>
</dbReference>
<dbReference type="Pfam" id="PF01042">
    <property type="entry name" value="Ribonuc_L-PSP"/>
    <property type="match status" value="1"/>
</dbReference>
<reference evidence="1 2" key="1">
    <citation type="submission" date="2018-03" db="EMBL/GenBank/DDBJ databases">
        <title>Diversity of phytobeneficial traits revealed by whole-genome analysis of worldwide-isolated phenazine-producing Pseudomonas spp.</title>
        <authorList>
            <person name="Biessy A."/>
            <person name="Novinscak A."/>
            <person name="Blom J."/>
            <person name="Leger G."/>
            <person name="Thomashow L.S."/>
            <person name="Cazorla F.M."/>
            <person name="Josic D."/>
            <person name="Filion M."/>
        </authorList>
    </citation>
    <scope>NUCLEOTIDE SEQUENCE [LARGE SCALE GENOMIC DNA]</scope>
    <source>
        <strain evidence="1 2">ChPhzS24</strain>
    </source>
</reference>
<evidence type="ECO:0000313" key="2">
    <source>
        <dbReference type="Proteomes" id="UP000280455"/>
    </source>
</evidence>
<dbReference type="Proteomes" id="UP000280455">
    <property type="component" value="Chromosome"/>
</dbReference>
<name>A0AAD0ZI48_9PSED</name>
<protein>
    <submittedName>
        <fullName evidence="1">RidA superfamily protein</fullName>
    </submittedName>
</protein>
<dbReference type="InterPro" id="IPR038743">
    <property type="entry name" value="YjgH-like"/>
</dbReference>
<dbReference type="InterPro" id="IPR006175">
    <property type="entry name" value="YjgF/YER057c/UK114"/>
</dbReference>
<organism evidence="1 2">
    <name type="scientific">Pseudomonas chlororaphis subsp. aureofaciens</name>
    <dbReference type="NCBI Taxonomy" id="587851"/>
    <lineage>
        <taxon>Bacteria</taxon>
        <taxon>Pseudomonadati</taxon>
        <taxon>Pseudomonadota</taxon>
        <taxon>Gammaproteobacteria</taxon>
        <taxon>Pseudomonadales</taxon>
        <taxon>Pseudomonadaceae</taxon>
        <taxon>Pseudomonas</taxon>
    </lineage>
</organism>
<evidence type="ECO:0000313" key="1">
    <source>
        <dbReference type="EMBL" id="AZE29933.1"/>
    </source>
</evidence>
<sequence length="138" mass="15085">MTTQDLRRQSINPGHTQAIYDNFHFSQATRVGNMIWVSGQVGVDATMTPAEGIEAQTHLAFQALSGILEEAGASLADVVELMTFHIDLQGEIHTFGQIKDKYFPDRYPSWSAVGVTQLALPALRVEIRAVAVIGCGRD</sequence>